<keyword evidence="2" id="KW-1185">Reference proteome</keyword>
<evidence type="ECO:0000313" key="1">
    <source>
        <dbReference type="EnsemblPlants" id="TuG1812G0200003367.01.T01.cds416995"/>
    </source>
</evidence>
<organism evidence="1 2">
    <name type="scientific">Triticum urartu</name>
    <name type="common">Red wild einkorn</name>
    <name type="synonym">Crithodium urartu</name>
    <dbReference type="NCBI Taxonomy" id="4572"/>
    <lineage>
        <taxon>Eukaryota</taxon>
        <taxon>Viridiplantae</taxon>
        <taxon>Streptophyta</taxon>
        <taxon>Embryophyta</taxon>
        <taxon>Tracheophyta</taxon>
        <taxon>Spermatophyta</taxon>
        <taxon>Magnoliopsida</taxon>
        <taxon>Liliopsida</taxon>
        <taxon>Poales</taxon>
        <taxon>Poaceae</taxon>
        <taxon>BOP clade</taxon>
        <taxon>Pooideae</taxon>
        <taxon>Triticodae</taxon>
        <taxon>Triticeae</taxon>
        <taxon>Triticinae</taxon>
        <taxon>Triticum</taxon>
    </lineage>
</organism>
<sequence length="71" mass="8275">MHHESSTLCFLPAFSLLMKPDYMTILSFLMSPELLFRFHYSVHFLFCSALRHTWLRLRVVLPSSVPSTSCP</sequence>
<reference evidence="2" key="1">
    <citation type="journal article" date="2013" name="Nature">
        <title>Draft genome of the wheat A-genome progenitor Triticum urartu.</title>
        <authorList>
            <person name="Ling H.Q."/>
            <person name="Zhao S."/>
            <person name="Liu D."/>
            <person name="Wang J."/>
            <person name="Sun H."/>
            <person name="Zhang C."/>
            <person name="Fan H."/>
            <person name="Li D."/>
            <person name="Dong L."/>
            <person name="Tao Y."/>
            <person name="Gao C."/>
            <person name="Wu H."/>
            <person name="Li Y."/>
            <person name="Cui Y."/>
            <person name="Guo X."/>
            <person name="Zheng S."/>
            <person name="Wang B."/>
            <person name="Yu K."/>
            <person name="Liang Q."/>
            <person name="Yang W."/>
            <person name="Lou X."/>
            <person name="Chen J."/>
            <person name="Feng M."/>
            <person name="Jian J."/>
            <person name="Zhang X."/>
            <person name="Luo G."/>
            <person name="Jiang Y."/>
            <person name="Liu J."/>
            <person name="Wang Z."/>
            <person name="Sha Y."/>
            <person name="Zhang B."/>
            <person name="Wu H."/>
            <person name="Tang D."/>
            <person name="Shen Q."/>
            <person name="Xue P."/>
            <person name="Zou S."/>
            <person name="Wang X."/>
            <person name="Liu X."/>
            <person name="Wang F."/>
            <person name="Yang Y."/>
            <person name="An X."/>
            <person name="Dong Z."/>
            <person name="Zhang K."/>
            <person name="Zhang X."/>
            <person name="Luo M.C."/>
            <person name="Dvorak J."/>
            <person name="Tong Y."/>
            <person name="Wang J."/>
            <person name="Yang H."/>
            <person name="Li Z."/>
            <person name="Wang D."/>
            <person name="Zhang A."/>
            <person name="Wang J."/>
        </authorList>
    </citation>
    <scope>NUCLEOTIDE SEQUENCE</scope>
    <source>
        <strain evidence="2">cv. G1812</strain>
    </source>
</reference>
<proteinExistence type="predicted"/>
<reference evidence="1" key="2">
    <citation type="submission" date="2018-03" db="EMBL/GenBank/DDBJ databases">
        <title>The Triticum urartu genome reveals the dynamic nature of wheat genome evolution.</title>
        <authorList>
            <person name="Ling H."/>
            <person name="Ma B."/>
            <person name="Shi X."/>
            <person name="Liu H."/>
            <person name="Dong L."/>
            <person name="Sun H."/>
            <person name="Cao Y."/>
            <person name="Gao Q."/>
            <person name="Zheng S."/>
            <person name="Li Y."/>
            <person name="Yu Y."/>
            <person name="Du H."/>
            <person name="Qi M."/>
            <person name="Li Y."/>
            <person name="Yu H."/>
            <person name="Cui Y."/>
            <person name="Wang N."/>
            <person name="Chen C."/>
            <person name="Wu H."/>
            <person name="Zhao Y."/>
            <person name="Zhang J."/>
            <person name="Li Y."/>
            <person name="Zhou W."/>
            <person name="Zhang B."/>
            <person name="Hu W."/>
            <person name="Eijk M."/>
            <person name="Tang J."/>
            <person name="Witsenboer H."/>
            <person name="Zhao S."/>
            <person name="Li Z."/>
            <person name="Zhang A."/>
            <person name="Wang D."/>
            <person name="Liang C."/>
        </authorList>
    </citation>
    <scope>NUCLEOTIDE SEQUENCE [LARGE SCALE GENOMIC DNA]</scope>
    <source>
        <strain evidence="1">cv. G1812</strain>
    </source>
</reference>
<dbReference type="AlphaFoldDB" id="A0A8R7PFX4"/>
<accession>A0A8R7PFX4</accession>
<reference evidence="1" key="3">
    <citation type="submission" date="2022-06" db="UniProtKB">
        <authorList>
            <consortium name="EnsemblPlants"/>
        </authorList>
    </citation>
    <scope>IDENTIFICATION</scope>
</reference>
<dbReference type="Proteomes" id="UP000015106">
    <property type="component" value="Chromosome 2"/>
</dbReference>
<evidence type="ECO:0000313" key="2">
    <source>
        <dbReference type="Proteomes" id="UP000015106"/>
    </source>
</evidence>
<protein>
    <submittedName>
        <fullName evidence="1">Uncharacterized protein</fullName>
    </submittedName>
</protein>
<name>A0A8R7PFX4_TRIUA</name>
<dbReference type="EnsemblPlants" id="TuG1812G0200003367.01.T01">
    <property type="protein sequence ID" value="TuG1812G0200003367.01.T01.cds416995"/>
    <property type="gene ID" value="TuG1812G0200003367.01"/>
</dbReference>
<dbReference type="Gramene" id="TuG1812G0200003367.01.T01">
    <property type="protein sequence ID" value="TuG1812G0200003367.01.T01.cds416995"/>
    <property type="gene ID" value="TuG1812G0200003367.01"/>
</dbReference>